<reference evidence="7 8" key="1">
    <citation type="submission" date="2020-08" db="EMBL/GenBank/DDBJ databases">
        <title>Sphingobacterium sp. DN00404 isolated from aquaculture water.</title>
        <authorList>
            <person name="Zhang M."/>
        </authorList>
    </citation>
    <scope>NUCLEOTIDE SEQUENCE [LARGE SCALE GENOMIC DNA]</scope>
    <source>
        <strain evidence="7 8">KCTC 32294</strain>
    </source>
</reference>
<dbReference type="Pfam" id="PF04542">
    <property type="entry name" value="Sigma70_r2"/>
    <property type="match status" value="1"/>
</dbReference>
<keyword evidence="8" id="KW-1185">Reference proteome</keyword>
<accession>A0ABR7XYB4</accession>
<dbReference type="NCBIfam" id="TIGR02937">
    <property type="entry name" value="sigma70-ECF"/>
    <property type="match status" value="1"/>
</dbReference>
<evidence type="ECO:0000256" key="4">
    <source>
        <dbReference type="ARBA" id="ARBA00023163"/>
    </source>
</evidence>
<dbReference type="InterPro" id="IPR014284">
    <property type="entry name" value="RNA_pol_sigma-70_dom"/>
</dbReference>
<dbReference type="InterPro" id="IPR013325">
    <property type="entry name" value="RNA_pol_sigma_r2"/>
</dbReference>
<dbReference type="InterPro" id="IPR013324">
    <property type="entry name" value="RNA_pol_sigma_r3/r4-like"/>
</dbReference>
<comment type="similarity">
    <text evidence="1">Belongs to the sigma-70 factor family. ECF subfamily.</text>
</comment>
<keyword evidence="4" id="KW-0804">Transcription</keyword>
<dbReference type="Proteomes" id="UP000606494">
    <property type="component" value="Unassembled WGS sequence"/>
</dbReference>
<comment type="caution">
    <text evidence="7">The sequence shown here is derived from an EMBL/GenBank/DDBJ whole genome shotgun (WGS) entry which is preliminary data.</text>
</comment>
<protein>
    <submittedName>
        <fullName evidence="7">Sigma-70 family RNA polymerase sigma factor</fullName>
    </submittedName>
</protein>
<keyword evidence="3" id="KW-0731">Sigma factor</keyword>
<dbReference type="InterPro" id="IPR036388">
    <property type="entry name" value="WH-like_DNA-bd_sf"/>
</dbReference>
<gene>
    <name evidence="7" type="ORF">H8B17_00360</name>
</gene>
<evidence type="ECO:0000256" key="2">
    <source>
        <dbReference type="ARBA" id="ARBA00023015"/>
    </source>
</evidence>
<evidence type="ECO:0000259" key="6">
    <source>
        <dbReference type="Pfam" id="PF08281"/>
    </source>
</evidence>
<evidence type="ECO:0000256" key="3">
    <source>
        <dbReference type="ARBA" id="ARBA00023082"/>
    </source>
</evidence>
<organism evidence="7 8">
    <name type="scientific">Sphingobacterium arenae</name>
    <dbReference type="NCBI Taxonomy" id="1280598"/>
    <lineage>
        <taxon>Bacteria</taxon>
        <taxon>Pseudomonadati</taxon>
        <taxon>Bacteroidota</taxon>
        <taxon>Sphingobacteriia</taxon>
        <taxon>Sphingobacteriales</taxon>
        <taxon>Sphingobacteriaceae</taxon>
        <taxon>Sphingobacterium</taxon>
    </lineage>
</organism>
<dbReference type="Gene3D" id="1.10.10.10">
    <property type="entry name" value="Winged helix-like DNA-binding domain superfamily/Winged helix DNA-binding domain"/>
    <property type="match status" value="1"/>
</dbReference>
<evidence type="ECO:0000313" key="7">
    <source>
        <dbReference type="EMBL" id="MBD1424017.1"/>
    </source>
</evidence>
<dbReference type="SUPFAM" id="SSF88946">
    <property type="entry name" value="Sigma2 domain of RNA polymerase sigma factors"/>
    <property type="match status" value="1"/>
</dbReference>
<sequence>MQLKSFQIRELQEAVALERSETAYKVLFVQLYQSAISFTTTITKNEEVAEELYADAMMKLWFMESKLTDIKDLKLYIFILLKNSALNYLKKERKQRFVSIDDIDRGDVPQTRSVEESLVFNELENMLAQVIDKLPSKCQIVYKLIKHEGFSYKHTAEILGLSVNTIEGHMSNALKKIGTFLKSLNLKD</sequence>
<feature type="domain" description="RNA polymerase sigma-70 region 2" evidence="5">
    <location>
        <begin position="28"/>
        <end position="94"/>
    </location>
</feature>
<dbReference type="PANTHER" id="PTHR43133">
    <property type="entry name" value="RNA POLYMERASE ECF-TYPE SIGMA FACTO"/>
    <property type="match status" value="1"/>
</dbReference>
<evidence type="ECO:0000256" key="1">
    <source>
        <dbReference type="ARBA" id="ARBA00010641"/>
    </source>
</evidence>
<dbReference type="RefSeq" id="WP_190307203.1">
    <property type="nucleotide sequence ID" value="NZ_JACNYK010000001.1"/>
</dbReference>
<name>A0ABR7XYB4_9SPHI</name>
<dbReference type="InterPro" id="IPR007627">
    <property type="entry name" value="RNA_pol_sigma70_r2"/>
</dbReference>
<dbReference type="InterPro" id="IPR013249">
    <property type="entry name" value="RNA_pol_sigma70_r4_t2"/>
</dbReference>
<dbReference type="Pfam" id="PF08281">
    <property type="entry name" value="Sigma70_r4_2"/>
    <property type="match status" value="1"/>
</dbReference>
<evidence type="ECO:0000313" key="8">
    <source>
        <dbReference type="Proteomes" id="UP000606494"/>
    </source>
</evidence>
<feature type="domain" description="RNA polymerase sigma factor 70 region 4 type 2" evidence="6">
    <location>
        <begin position="126"/>
        <end position="177"/>
    </location>
</feature>
<dbReference type="InterPro" id="IPR039425">
    <property type="entry name" value="RNA_pol_sigma-70-like"/>
</dbReference>
<keyword evidence="2" id="KW-0805">Transcription regulation</keyword>
<dbReference type="EMBL" id="JACNYK010000001">
    <property type="protein sequence ID" value="MBD1424017.1"/>
    <property type="molecule type" value="Genomic_DNA"/>
</dbReference>
<proteinExistence type="inferred from homology"/>
<dbReference type="SUPFAM" id="SSF88659">
    <property type="entry name" value="Sigma3 and sigma4 domains of RNA polymerase sigma factors"/>
    <property type="match status" value="1"/>
</dbReference>
<evidence type="ECO:0000259" key="5">
    <source>
        <dbReference type="Pfam" id="PF04542"/>
    </source>
</evidence>
<dbReference type="PANTHER" id="PTHR43133:SF46">
    <property type="entry name" value="RNA POLYMERASE SIGMA-70 FACTOR ECF SUBFAMILY"/>
    <property type="match status" value="1"/>
</dbReference>
<dbReference type="Gene3D" id="1.10.1740.10">
    <property type="match status" value="1"/>
</dbReference>